<name>A0A2J0L408_9BACT</name>
<dbReference type="InterPro" id="IPR029035">
    <property type="entry name" value="DHS-like_NAD/FAD-binding_dom"/>
</dbReference>
<evidence type="ECO:0000313" key="2">
    <source>
        <dbReference type="Proteomes" id="UP000230052"/>
    </source>
</evidence>
<comment type="caution">
    <text evidence="1">The sequence shown here is derived from an EMBL/GenBank/DDBJ whole genome shotgun (WGS) entry which is preliminary data.</text>
</comment>
<dbReference type="EMBL" id="PEWV01000022">
    <property type="protein sequence ID" value="PIU42016.1"/>
    <property type="molecule type" value="Genomic_DNA"/>
</dbReference>
<accession>A0A2J0L408</accession>
<gene>
    <name evidence="1" type="ORF">COS99_02180</name>
</gene>
<dbReference type="Proteomes" id="UP000230052">
    <property type="component" value="Unassembled WGS sequence"/>
</dbReference>
<evidence type="ECO:0008006" key="3">
    <source>
        <dbReference type="Google" id="ProtNLM"/>
    </source>
</evidence>
<sequence length="311" mass="34216">MREYKPLDKLKLRSIKSRTSKVDISLFAEPLKKKTSFNNFYNSLPHILAARDLRKLVDAIVKAKKRNKMVIFMFGAHVIKCGLSSLLIELMKKGVVKAIAINGAGVIHDTEIAMVGKTSEDVDASLKDGSFGMTEESALFINDAIDKGAAKGHGIGKAVGTEIERAKFPYNDFSILYWGVRLNIPVTAHVAIGTDTIHMHSSCNGLALGEGALIDFRNFIYSVSKLNGGVVVNFGSAVILPEVFLKAVSASRNLGHKVKDFTTANFDMYRLYRPQENVVRRPTSMGGEGFNFAGHHEIMIPLLYQAIVEKL</sequence>
<evidence type="ECO:0000313" key="1">
    <source>
        <dbReference type="EMBL" id="PIU42016.1"/>
    </source>
</evidence>
<protein>
    <recommendedName>
        <fullName evidence="3">Deoxyhypusine synthase</fullName>
    </recommendedName>
</protein>
<dbReference type="AlphaFoldDB" id="A0A2J0L408"/>
<organism evidence="1 2">
    <name type="scientific">Candidatus Aquitaenariimonas noxiae</name>
    <dbReference type="NCBI Taxonomy" id="1974741"/>
    <lineage>
        <taxon>Bacteria</taxon>
        <taxon>Pseudomonadati</taxon>
        <taxon>Candidatus Omnitrophota</taxon>
        <taxon>Candidatus Aquitaenariimonas</taxon>
    </lineage>
</organism>
<reference evidence="1 2" key="1">
    <citation type="submission" date="2017-09" db="EMBL/GenBank/DDBJ databases">
        <title>Depth-based differentiation of microbial function through sediment-hosted aquifers and enrichment of novel symbionts in the deep terrestrial subsurface.</title>
        <authorList>
            <person name="Probst A.J."/>
            <person name="Ladd B."/>
            <person name="Jarett J.K."/>
            <person name="Geller-Mcgrath D.E."/>
            <person name="Sieber C.M."/>
            <person name="Emerson J.B."/>
            <person name="Anantharaman K."/>
            <person name="Thomas B.C."/>
            <person name="Malmstrom R."/>
            <person name="Stieglmeier M."/>
            <person name="Klingl A."/>
            <person name="Woyke T."/>
            <person name="Ryan C.M."/>
            <person name="Banfield J.F."/>
        </authorList>
    </citation>
    <scope>NUCLEOTIDE SEQUENCE [LARGE SCALE GENOMIC DNA]</scope>
    <source>
        <strain evidence="1">CG07_land_8_20_14_0_80_42_15</strain>
    </source>
</reference>
<dbReference type="Gene3D" id="3.40.50.10690">
    <property type="entry name" value="putative lor/sdh protein like domains"/>
    <property type="match status" value="1"/>
</dbReference>
<proteinExistence type="predicted"/>
<dbReference type="SUPFAM" id="SSF52467">
    <property type="entry name" value="DHS-like NAD/FAD-binding domain"/>
    <property type="match status" value="1"/>
</dbReference>